<feature type="domain" description="Outer membrane protein beta-barrel" evidence="2">
    <location>
        <begin position="114"/>
        <end position="245"/>
    </location>
</feature>
<evidence type="ECO:0000313" key="4">
    <source>
        <dbReference type="Proteomes" id="UP001501725"/>
    </source>
</evidence>
<name>A0ABP8G4R0_9BACT</name>
<gene>
    <name evidence="3" type="ORF">GCM10023184_00860</name>
</gene>
<dbReference type="Proteomes" id="UP001501725">
    <property type="component" value="Unassembled WGS sequence"/>
</dbReference>
<keyword evidence="4" id="KW-1185">Reference proteome</keyword>
<dbReference type="EMBL" id="BAABGY010000001">
    <property type="protein sequence ID" value="GAA4317277.1"/>
    <property type="molecule type" value="Genomic_DNA"/>
</dbReference>
<evidence type="ECO:0000259" key="2">
    <source>
        <dbReference type="Pfam" id="PF13568"/>
    </source>
</evidence>
<reference evidence="4" key="1">
    <citation type="journal article" date="2019" name="Int. J. Syst. Evol. Microbiol.">
        <title>The Global Catalogue of Microorganisms (GCM) 10K type strain sequencing project: providing services to taxonomists for standard genome sequencing and annotation.</title>
        <authorList>
            <consortium name="The Broad Institute Genomics Platform"/>
            <consortium name="The Broad Institute Genome Sequencing Center for Infectious Disease"/>
            <person name="Wu L."/>
            <person name="Ma J."/>
        </authorList>
    </citation>
    <scope>NUCLEOTIDE SEQUENCE [LARGE SCALE GENOMIC DNA]</scope>
    <source>
        <strain evidence="4">JCM 17919</strain>
    </source>
</reference>
<organism evidence="3 4">
    <name type="scientific">Flaviaesturariibacter amylovorans</name>
    <dbReference type="NCBI Taxonomy" id="1084520"/>
    <lineage>
        <taxon>Bacteria</taxon>
        <taxon>Pseudomonadati</taxon>
        <taxon>Bacteroidota</taxon>
        <taxon>Chitinophagia</taxon>
        <taxon>Chitinophagales</taxon>
        <taxon>Chitinophagaceae</taxon>
        <taxon>Flaviaestuariibacter</taxon>
    </lineage>
</organism>
<accession>A0ABP8G4R0</accession>
<dbReference type="InterPro" id="IPR025665">
    <property type="entry name" value="Beta-barrel_OMP_2"/>
</dbReference>
<keyword evidence="1" id="KW-0732">Signal</keyword>
<feature type="chain" id="PRO_5046300075" description="Outer membrane protein beta-barrel domain-containing protein" evidence="1">
    <location>
        <begin position="20"/>
        <end position="277"/>
    </location>
</feature>
<dbReference type="RefSeq" id="WP_345252603.1">
    <property type="nucleotide sequence ID" value="NZ_BAABGY010000001.1"/>
</dbReference>
<protein>
    <recommendedName>
        <fullName evidence="2">Outer membrane protein beta-barrel domain-containing protein</fullName>
    </recommendedName>
</protein>
<evidence type="ECO:0000313" key="3">
    <source>
        <dbReference type="EMBL" id="GAA4317277.1"/>
    </source>
</evidence>
<sequence>MKRMLLAALAMGTTLSALAQTDSTARTDSAVISTSADTIRVGGLVIVRNGKSDRNITWSSSRNNRRTPKNLSSNWFILDLGFSNYNDATNYGSAGAQAFAPGGTKEGFKLRTGKSVNVNLWIFMQKLNLAKHRLNLKYGIGLELNNYHFDDERVHFYEDPTVVRFDYDRVSKNKLAADYVTVPVMLNFDFTPGRRKGFGFSAGVSAGYLYSSRQKVKIAGKKDKTHDNFDLEPWKLSWIGELNLGPVRLYGSYAMNNMWSRGLDQKPYNVGIRLSHW</sequence>
<proteinExistence type="predicted"/>
<dbReference type="Pfam" id="PF13568">
    <property type="entry name" value="OMP_b-brl_2"/>
    <property type="match status" value="1"/>
</dbReference>
<comment type="caution">
    <text evidence="3">The sequence shown here is derived from an EMBL/GenBank/DDBJ whole genome shotgun (WGS) entry which is preliminary data.</text>
</comment>
<evidence type="ECO:0000256" key="1">
    <source>
        <dbReference type="SAM" id="SignalP"/>
    </source>
</evidence>
<feature type="signal peptide" evidence="1">
    <location>
        <begin position="1"/>
        <end position="19"/>
    </location>
</feature>